<reference evidence="13" key="1">
    <citation type="submission" date="2019-02" db="EMBL/GenBank/DDBJ databases">
        <authorList>
            <person name="Gruber-Vodicka R. H."/>
            <person name="Seah K. B. B."/>
        </authorList>
    </citation>
    <scope>NUCLEOTIDE SEQUENCE</scope>
    <source>
        <strain evidence="13">BECK_S127</strain>
        <strain evidence="12">BECK_S1320</strain>
        <strain evidence="11">BECK_S1321</strain>
    </source>
</reference>
<gene>
    <name evidence="13" type="ORF">BECKSD772D_GA0070982_105915</name>
    <name evidence="12" type="ORF">BECKSD772E_GA0070983_101533</name>
    <name evidence="11" type="ORF">BECKSD772F_GA0070984_101533</name>
</gene>
<accession>A0A451BN41</accession>
<evidence type="ECO:0000256" key="9">
    <source>
        <dbReference type="RuleBase" id="RU366031"/>
    </source>
</evidence>
<dbReference type="AlphaFoldDB" id="A0A451BN41"/>
<evidence type="ECO:0000313" key="11">
    <source>
        <dbReference type="EMBL" id="VFK37482.1"/>
    </source>
</evidence>
<evidence type="ECO:0000256" key="7">
    <source>
        <dbReference type="ARBA" id="ARBA00040167"/>
    </source>
</evidence>
<protein>
    <recommendedName>
        <fullName evidence="7 9">Uroporphyrinogen-III synthase</fullName>
        <ecNumber evidence="3 9">4.2.1.75</ecNumber>
    </recommendedName>
</protein>
<evidence type="ECO:0000313" key="12">
    <source>
        <dbReference type="EMBL" id="VFK42239.1"/>
    </source>
</evidence>
<dbReference type="SUPFAM" id="SSF69618">
    <property type="entry name" value="HemD-like"/>
    <property type="match status" value="1"/>
</dbReference>
<dbReference type="EC" id="4.2.1.75" evidence="3 9"/>
<evidence type="ECO:0000256" key="5">
    <source>
        <dbReference type="ARBA" id="ARBA00023244"/>
    </source>
</evidence>
<evidence type="ECO:0000313" key="13">
    <source>
        <dbReference type="EMBL" id="VFK79678.1"/>
    </source>
</evidence>
<comment type="similarity">
    <text evidence="2 9">Belongs to the uroporphyrinogen-III synthase family.</text>
</comment>
<keyword evidence="4 9" id="KW-0456">Lyase</keyword>
<dbReference type="InterPro" id="IPR036108">
    <property type="entry name" value="4pyrrol_syn_uPrphyn_synt_sf"/>
</dbReference>
<organism evidence="13">
    <name type="scientific">Candidatus Kentrum sp. SD</name>
    <dbReference type="NCBI Taxonomy" id="2126332"/>
    <lineage>
        <taxon>Bacteria</taxon>
        <taxon>Pseudomonadati</taxon>
        <taxon>Pseudomonadota</taxon>
        <taxon>Gammaproteobacteria</taxon>
        <taxon>Candidatus Kentrum</taxon>
    </lineage>
</organism>
<comment type="pathway">
    <text evidence="1 9">Porphyrin-containing compound metabolism; protoporphyrin-IX biosynthesis; coproporphyrinogen-III from 5-aminolevulinate: step 3/4.</text>
</comment>
<dbReference type="EMBL" id="CAADFR010000015">
    <property type="protein sequence ID" value="VFK37482.1"/>
    <property type="molecule type" value="Genomic_DNA"/>
</dbReference>
<comment type="function">
    <text evidence="6 9">Catalyzes cyclization of the linear tetrapyrrole, hydroxymethylbilane, to the macrocyclic uroporphyrinogen III.</text>
</comment>
<evidence type="ECO:0000256" key="2">
    <source>
        <dbReference type="ARBA" id="ARBA00008133"/>
    </source>
</evidence>
<evidence type="ECO:0000256" key="3">
    <source>
        <dbReference type="ARBA" id="ARBA00013109"/>
    </source>
</evidence>
<evidence type="ECO:0000259" key="10">
    <source>
        <dbReference type="Pfam" id="PF02602"/>
    </source>
</evidence>
<dbReference type="GO" id="GO:0006782">
    <property type="term" value="P:protoporphyrinogen IX biosynthetic process"/>
    <property type="evidence" value="ECO:0007669"/>
    <property type="project" value="UniProtKB-UniRule"/>
</dbReference>
<dbReference type="Pfam" id="PF02602">
    <property type="entry name" value="HEM4"/>
    <property type="match status" value="1"/>
</dbReference>
<keyword evidence="5 9" id="KW-0627">Porphyrin biosynthesis</keyword>
<evidence type="ECO:0000256" key="4">
    <source>
        <dbReference type="ARBA" id="ARBA00023239"/>
    </source>
</evidence>
<dbReference type="CDD" id="cd06578">
    <property type="entry name" value="HemD"/>
    <property type="match status" value="1"/>
</dbReference>
<dbReference type="PANTHER" id="PTHR38042">
    <property type="entry name" value="UROPORPHYRINOGEN-III SYNTHASE, CHLOROPLASTIC"/>
    <property type="match status" value="1"/>
</dbReference>
<dbReference type="UniPathway" id="UPA00251">
    <property type="reaction ID" value="UER00320"/>
</dbReference>
<dbReference type="GO" id="GO:0004852">
    <property type="term" value="F:uroporphyrinogen-III synthase activity"/>
    <property type="evidence" value="ECO:0007669"/>
    <property type="project" value="UniProtKB-UniRule"/>
</dbReference>
<comment type="catalytic activity">
    <reaction evidence="8 9">
        <text>hydroxymethylbilane = uroporphyrinogen III + H2O</text>
        <dbReference type="Rhea" id="RHEA:18965"/>
        <dbReference type="ChEBI" id="CHEBI:15377"/>
        <dbReference type="ChEBI" id="CHEBI:57308"/>
        <dbReference type="ChEBI" id="CHEBI:57845"/>
        <dbReference type="EC" id="4.2.1.75"/>
    </reaction>
</comment>
<dbReference type="Gene3D" id="3.40.50.10090">
    <property type="match status" value="2"/>
</dbReference>
<evidence type="ECO:0000256" key="1">
    <source>
        <dbReference type="ARBA" id="ARBA00004772"/>
    </source>
</evidence>
<dbReference type="PANTHER" id="PTHR38042:SF1">
    <property type="entry name" value="UROPORPHYRINOGEN-III SYNTHASE, CHLOROPLASTIC"/>
    <property type="match status" value="1"/>
</dbReference>
<dbReference type="EMBL" id="CAADFU010000015">
    <property type="protein sequence ID" value="VFK42239.1"/>
    <property type="molecule type" value="Genomic_DNA"/>
</dbReference>
<dbReference type="InterPro" id="IPR003754">
    <property type="entry name" value="4pyrrol_synth_uPrphyn_synth"/>
</dbReference>
<evidence type="ECO:0000256" key="8">
    <source>
        <dbReference type="ARBA" id="ARBA00048617"/>
    </source>
</evidence>
<evidence type="ECO:0000256" key="6">
    <source>
        <dbReference type="ARBA" id="ARBA00037589"/>
    </source>
</evidence>
<dbReference type="EMBL" id="CAADHB010000059">
    <property type="protein sequence ID" value="VFK79678.1"/>
    <property type="molecule type" value="Genomic_DNA"/>
</dbReference>
<dbReference type="GO" id="GO:0006780">
    <property type="term" value="P:uroporphyrinogen III biosynthetic process"/>
    <property type="evidence" value="ECO:0007669"/>
    <property type="project" value="UniProtKB-UniRule"/>
</dbReference>
<name>A0A451BN41_9GAMM</name>
<dbReference type="InterPro" id="IPR039793">
    <property type="entry name" value="UROS/Hem4"/>
</dbReference>
<proteinExistence type="inferred from homology"/>
<feature type="domain" description="Tetrapyrrole biosynthesis uroporphyrinogen III synthase" evidence="10">
    <location>
        <begin position="32"/>
        <end position="253"/>
    </location>
</feature>
<sequence>MAHGIGRILSGKTARLAGIGVWVTRPIGQANTLARYIEEEGGHAISLPLIAIADMDDRGPILALMDRLNDFDLAIFVSANAVRKGIDYIGGTKNWPIDIRIATIGKATAKALEEIGLFCTFEPAPPYNSESLLALPELQAEIMADKPVIIFRGVGGRALLGETLAARGARVEYAEVYRRSLPPWVGTASIPWDRIEVIVLTSGEGIQNLFAIANNQEQERLRRTPLVVIGERMARLVERFGDLRSPIIASNASDAAILDALCTWNANRKGFEYPKSL</sequence>